<evidence type="ECO:0000256" key="4">
    <source>
        <dbReference type="HAMAP-Rule" id="MF_00929"/>
    </source>
</evidence>
<comment type="similarity">
    <text evidence="2">Belongs to the N-acylglucosamine 2-epimerase family.</text>
</comment>
<protein>
    <recommendedName>
        <fullName evidence="4">Cellobiose 2-epimerase</fullName>
        <shortName evidence="4">CE</shortName>
        <ecNumber evidence="4">5.1.3.11</ecNumber>
    </recommendedName>
</protein>
<evidence type="ECO:0000313" key="6">
    <source>
        <dbReference type="Proteomes" id="UP000597338"/>
    </source>
</evidence>
<keyword evidence="3 4" id="KW-0413">Isomerase</keyword>
<evidence type="ECO:0000256" key="2">
    <source>
        <dbReference type="ARBA" id="ARBA00008558"/>
    </source>
</evidence>
<dbReference type="RefSeq" id="WP_188750181.1">
    <property type="nucleotide sequence ID" value="NZ_BMIK01000005.1"/>
</dbReference>
<evidence type="ECO:0000313" key="5">
    <source>
        <dbReference type="EMBL" id="GGC28124.1"/>
    </source>
</evidence>
<dbReference type="Proteomes" id="UP000597338">
    <property type="component" value="Unassembled WGS sequence"/>
</dbReference>
<keyword evidence="6" id="KW-1185">Reference proteome</keyword>
<organism evidence="5 6">
    <name type="scientific">Parapedobacter defluvii</name>
    <dbReference type="NCBI Taxonomy" id="2045106"/>
    <lineage>
        <taxon>Bacteria</taxon>
        <taxon>Pseudomonadati</taxon>
        <taxon>Bacteroidota</taxon>
        <taxon>Sphingobacteriia</taxon>
        <taxon>Sphingobacteriales</taxon>
        <taxon>Sphingobacteriaceae</taxon>
        <taxon>Parapedobacter</taxon>
    </lineage>
</organism>
<evidence type="ECO:0000256" key="3">
    <source>
        <dbReference type="ARBA" id="ARBA00023235"/>
    </source>
</evidence>
<dbReference type="EMBL" id="BMIK01000005">
    <property type="protein sequence ID" value="GGC28124.1"/>
    <property type="molecule type" value="Genomic_DNA"/>
</dbReference>
<comment type="similarity">
    <text evidence="4">Belongs to the cellobiose 2-epimerase family.</text>
</comment>
<comment type="catalytic activity">
    <reaction evidence="1 4">
        <text>D-cellobiose = beta-D-glucosyl-(1-&gt;4)-D-mannopyranose</text>
        <dbReference type="Rhea" id="RHEA:23384"/>
        <dbReference type="ChEBI" id="CHEBI:17057"/>
        <dbReference type="ChEBI" id="CHEBI:47931"/>
        <dbReference type="EC" id="5.1.3.11"/>
    </reaction>
</comment>
<dbReference type="EC" id="5.1.3.11" evidence="4"/>
<comment type="caution">
    <text evidence="5">The sequence shown here is derived from an EMBL/GenBank/DDBJ whole genome shotgun (WGS) entry which is preliminary data.</text>
</comment>
<dbReference type="InterPro" id="IPR010819">
    <property type="entry name" value="AGE/CE"/>
</dbReference>
<comment type="function">
    <text evidence="4">Catalyzes the reversible epimerization of cellobiose to 4-O-beta-D-glucopyranosyl-D-mannose (Glc-Man).</text>
</comment>
<sequence length="402" mass="47058">MNVLSNATLHNLKSIEFESELKRILDYWSDVVFDDTSLRFYPKVDHTDKPHPNSTAGSVMYARILWAFSAGYHHTRTHRYLEMANIAYQYIRQHFIDPEYGGVYWSVYPDGGAADNRKQIYALAFTIYGLAEYYKIQDDDGILEIAKKLYDVIEQHSWDTDQEGYIEAFSRDWTPTTQLKLSEKDDNEKKTLNTHLHLLEAYTNLYTIWPDNTLKQRIETLLELFEKHFVNQQGHLILFFNEHWQAKSSPLRSFGHEIETSWLLCEASHAINGTRIADTIRTLSLRLAAASSKWVDTSGALHYEFNPATNKLVAEKHWWVQAEAVVGFYRIGILSGNRRYLTTASQAWQYIKGYLIDQQRGEWYWGRDENGRIMDREDKAGFWKCPYHNSRCCLQMIHLLGQ</sequence>
<dbReference type="InterPro" id="IPR028584">
    <property type="entry name" value="Cellobiose_2_epim"/>
</dbReference>
<dbReference type="InterPro" id="IPR012341">
    <property type="entry name" value="6hp_glycosidase-like_sf"/>
</dbReference>
<proteinExistence type="inferred from homology"/>
<dbReference type="HAMAP" id="MF_00929">
    <property type="entry name" value="Cellobiose_2_epim"/>
    <property type="match status" value="1"/>
</dbReference>
<evidence type="ECO:0000256" key="1">
    <source>
        <dbReference type="ARBA" id="ARBA00001470"/>
    </source>
</evidence>
<dbReference type="InterPro" id="IPR008928">
    <property type="entry name" value="6-hairpin_glycosidase_sf"/>
</dbReference>
<dbReference type="Gene3D" id="1.50.10.10">
    <property type="match status" value="1"/>
</dbReference>
<dbReference type="PANTHER" id="PTHR15108">
    <property type="entry name" value="N-ACYLGLUCOSAMINE-2-EPIMERASE"/>
    <property type="match status" value="1"/>
</dbReference>
<gene>
    <name evidence="5" type="ORF">GCM10011386_20180</name>
</gene>
<name>A0ABQ1LT44_9SPHI</name>
<accession>A0ABQ1LT44</accession>
<dbReference type="Pfam" id="PF07221">
    <property type="entry name" value="GlcNAc_2-epim"/>
    <property type="match status" value="1"/>
</dbReference>
<dbReference type="SUPFAM" id="SSF48208">
    <property type="entry name" value="Six-hairpin glycosidases"/>
    <property type="match status" value="1"/>
</dbReference>
<reference evidence="6" key="1">
    <citation type="journal article" date="2019" name="Int. J. Syst. Evol. Microbiol.">
        <title>The Global Catalogue of Microorganisms (GCM) 10K type strain sequencing project: providing services to taxonomists for standard genome sequencing and annotation.</title>
        <authorList>
            <consortium name="The Broad Institute Genomics Platform"/>
            <consortium name="The Broad Institute Genome Sequencing Center for Infectious Disease"/>
            <person name="Wu L."/>
            <person name="Ma J."/>
        </authorList>
    </citation>
    <scope>NUCLEOTIDE SEQUENCE [LARGE SCALE GENOMIC DNA]</scope>
    <source>
        <strain evidence="6">CGMCC 1.15342</strain>
    </source>
</reference>